<name>A0AAE0HS25_9PEZI</name>
<dbReference type="GO" id="GO:0009395">
    <property type="term" value="P:phospholipid catabolic process"/>
    <property type="evidence" value="ECO:0007669"/>
    <property type="project" value="TreeGrafter"/>
</dbReference>
<protein>
    <submittedName>
        <fullName evidence="3">Phosphoesterase family-domain-containing protein</fullName>
    </submittedName>
</protein>
<proteinExistence type="predicted"/>
<accession>A0AAE0HS25</accession>
<comment type="caution">
    <text evidence="3">The sequence shown here is derived from an EMBL/GenBank/DDBJ whole genome shotgun (WGS) entry which is preliminary data.</text>
</comment>
<dbReference type="PANTHER" id="PTHR31956">
    <property type="entry name" value="NON-SPECIFIC PHOSPHOLIPASE C4-RELATED"/>
    <property type="match status" value="1"/>
</dbReference>
<reference evidence="3" key="2">
    <citation type="submission" date="2023-06" db="EMBL/GenBank/DDBJ databases">
        <authorList>
            <consortium name="Lawrence Berkeley National Laboratory"/>
            <person name="Haridas S."/>
            <person name="Hensen N."/>
            <person name="Bonometti L."/>
            <person name="Westerberg I."/>
            <person name="Brannstrom I.O."/>
            <person name="Guillou S."/>
            <person name="Cros-Aarteil S."/>
            <person name="Calhoun S."/>
            <person name="Kuo A."/>
            <person name="Mondo S."/>
            <person name="Pangilinan J."/>
            <person name="Riley R."/>
            <person name="Labutti K."/>
            <person name="Andreopoulos B."/>
            <person name="Lipzen A."/>
            <person name="Chen C."/>
            <person name="Yanf M."/>
            <person name="Daum C."/>
            <person name="Ng V."/>
            <person name="Clum A."/>
            <person name="Steindorff A."/>
            <person name="Ohm R."/>
            <person name="Martin F."/>
            <person name="Silar P."/>
            <person name="Natvig D."/>
            <person name="Lalanne C."/>
            <person name="Gautier V."/>
            <person name="Ament-Velasquez S.L."/>
            <person name="Kruys A."/>
            <person name="Hutchinson M.I."/>
            <person name="Powell A.J."/>
            <person name="Barry K."/>
            <person name="Miller A.N."/>
            <person name="Grigoriev I.V."/>
            <person name="Debuchy R."/>
            <person name="Gladieux P."/>
            <person name="Thoren M.H."/>
            <person name="Johannesson H."/>
        </authorList>
    </citation>
    <scope>NUCLEOTIDE SEQUENCE</scope>
    <source>
        <strain evidence="3">CBS 118394</strain>
    </source>
</reference>
<evidence type="ECO:0000313" key="5">
    <source>
        <dbReference type="Proteomes" id="UP001283341"/>
    </source>
</evidence>
<evidence type="ECO:0000256" key="1">
    <source>
        <dbReference type="ARBA" id="ARBA00022801"/>
    </source>
</evidence>
<dbReference type="Pfam" id="PF04185">
    <property type="entry name" value="Phosphoesterase"/>
    <property type="match status" value="1"/>
</dbReference>
<dbReference type="EMBL" id="JAUEDM010000015">
    <property type="protein sequence ID" value="KAK3311829.1"/>
    <property type="molecule type" value="Genomic_DNA"/>
</dbReference>
<reference evidence="3" key="1">
    <citation type="journal article" date="2023" name="Mol. Phylogenet. Evol.">
        <title>Genome-scale phylogeny and comparative genomics of the fungal order Sordariales.</title>
        <authorList>
            <person name="Hensen N."/>
            <person name="Bonometti L."/>
            <person name="Westerberg I."/>
            <person name="Brannstrom I.O."/>
            <person name="Guillou S."/>
            <person name="Cros-Aarteil S."/>
            <person name="Calhoun S."/>
            <person name="Haridas S."/>
            <person name="Kuo A."/>
            <person name="Mondo S."/>
            <person name="Pangilinan J."/>
            <person name="Riley R."/>
            <person name="LaButti K."/>
            <person name="Andreopoulos B."/>
            <person name="Lipzen A."/>
            <person name="Chen C."/>
            <person name="Yan M."/>
            <person name="Daum C."/>
            <person name="Ng V."/>
            <person name="Clum A."/>
            <person name="Steindorff A."/>
            <person name="Ohm R.A."/>
            <person name="Martin F."/>
            <person name="Silar P."/>
            <person name="Natvig D.O."/>
            <person name="Lalanne C."/>
            <person name="Gautier V."/>
            <person name="Ament-Velasquez S.L."/>
            <person name="Kruys A."/>
            <person name="Hutchinson M.I."/>
            <person name="Powell A.J."/>
            <person name="Barry K."/>
            <person name="Miller A.N."/>
            <person name="Grigoriev I.V."/>
            <person name="Debuchy R."/>
            <person name="Gladieux P."/>
            <person name="Hiltunen Thoren M."/>
            <person name="Johannesson H."/>
        </authorList>
    </citation>
    <scope>NUCLEOTIDE SEQUENCE</scope>
    <source>
        <strain evidence="3">CBS 118394</strain>
    </source>
</reference>
<evidence type="ECO:0000313" key="4">
    <source>
        <dbReference type="EMBL" id="KAK3319147.1"/>
    </source>
</evidence>
<dbReference type="Gene3D" id="3.40.720.10">
    <property type="entry name" value="Alkaline Phosphatase, subunit A"/>
    <property type="match status" value="1"/>
</dbReference>
<dbReference type="Proteomes" id="UP001283341">
    <property type="component" value="Unassembled WGS sequence"/>
</dbReference>
<dbReference type="InterPro" id="IPR007312">
    <property type="entry name" value="Phosphoesterase"/>
</dbReference>
<dbReference type="EMBL" id="JAUEDM010000004">
    <property type="protein sequence ID" value="KAK3319147.1"/>
    <property type="molecule type" value="Genomic_DNA"/>
</dbReference>
<evidence type="ECO:0000256" key="2">
    <source>
        <dbReference type="SAM" id="SignalP"/>
    </source>
</evidence>
<feature type="signal peptide" evidence="2">
    <location>
        <begin position="1"/>
        <end position="17"/>
    </location>
</feature>
<keyword evidence="1" id="KW-0378">Hydrolase</keyword>
<gene>
    <name evidence="3" type="ORF">B0H66DRAFT_614865</name>
    <name evidence="4" type="ORF">B0H66DRAFT_623563</name>
</gene>
<keyword evidence="2" id="KW-0732">Signal</keyword>
<sequence>MARLSLLFLSLLGGAAAQLQYTSTASSAVAAARATALTLSPTSNVVGKTFDRFVQIFLENQDYSAAIANSNLAYLATQGISLTQYYGVTHPSQPNYVGAAGATRNGITTNDFSRLATSVKSVVDLLEAKGISWGVYQEDMPYSGFEGNYKNQATGADDYVRKHNPLMSYDSVTSDVNRLAKCKNFTMFNRDLANNKLPQWMFITPNMTNSGHDSSLAAAATWSNNWITPLLANPNFNINRTLVILTFDEGTTTGTNRVYAVLLGSAIPTAKKGTTNSTTYNHYSLVKTVEVNWSLGNLGTNDISANAFF</sequence>
<dbReference type="InterPro" id="IPR017850">
    <property type="entry name" value="Alkaline_phosphatase_core_sf"/>
</dbReference>
<keyword evidence="5" id="KW-1185">Reference proteome</keyword>
<dbReference type="AlphaFoldDB" id="A0AAE0HS25"/>
<organism evidence="3 5">
    <name type="scientific">Apodospora peruviana</name>
    <dbReference type="NCBI Taxonomy" id="516989"/>
    <lineage>
        <taxon>Eukaryota</taxon>
        <taxon>Fungi</taxon>
        <taxon>Dikarya</taxon>
        <taxon>Ascomycota</taxon>
        <taxon>Pezizomycotina</taxon>
        <taxon>Sordariomycetes</taxon>
        <taxon>Sordariomycetidae</taxon>
        <taxon>Sordariales</taxon>
        <taxon>Lasiosphaeriaceae</taxon>
        <taxon>Apodospora</taxon>
    </lineage>
</organism>
<evidence type="ECO:0000313" key="3">
    <source>
        <dbReference type="EMBL" id="KAK3311829.1"/>
    </source>
</evidence>
<dbReference type="PANTHER" id="PTHR31956:SF8">
    <property type="entry name" value="ACID PHOSPHATASE PHOA (AFU_ORTHOLOGUE AFUA_1G03570)"/>
    <property type="match status" value="1"/>
</dbReference>
<feature type="chain" id="PRO_5042442684" evidence="2">
    <location>
        <begin position="18"/>
        <end position="309"/>
    </location>
</feature>
<dbReference type="GO" id="GO:0016788">
    <property type="term" value="F:hydrolase activity, acting on ester bonds"/>
    <property type="evidence" value="ECO:0007669"/>
    <property type="project" value="InterPro"/>
</dbReference>